<feature type="non-terminal residue" evidence="3">
    <location>
        <position position="376"/>
    </location>
</feature>
<comment type="catalytic activity">
    <reaction evidence="1">
        <text>ATP + H2O = ADP + phosphate + H(+)</text>
        <dbReference type="Rhea" id="RHEA:13065"/>
        <dbReference type="ChEBI" id="CHEBI:15377"/>
        <dbReference type="ChEBI" id="CHEBI:15378"/>
        <dbReference type="ChEBI" id="CHEBI:30616"/>
        <dbReference type="ChEBI" id="CHEBI:43474"/>
        <dbReference type="ChEBI" id="CHEBI:456216"/>
    </reaction>
</comment>
<dbReference type="EMBL" id="KV784353">
    <property type="protein sequence ID" value="OEU22648.1"/>
    <property type="molecule type" value="Genomic_DNA"/>
</dbReference>
<accession>A0A1E7FWW7</accession>
<dbReference type="Pfam" id="PF00022">
    <property type="entry name" value="Actin"/>
    <property type="match status" value="1"/>
</dbReference>
<proteinExistence type="inferred from homology"/>
<evidence type="ECO:0000256" key="1">
    <source>
        <dbReference type="ARBA" id="ARBA00049360"/>
    </source>
</evidence>
<protein>
    <submittedName>
        <fullName evidence="3">Actin-like ATPase domain-containing protein</fullName>
    </submittedName>
</protein>
<dbReference type="PANTHER" id="PTHR11937">
    <property type="entry name" value="ACTIN"/>
    <property type="match status" value="1"/>
</dbReference>
<dbReference type="InterPro" id="IPR043129">
    <property type="entry name" value="ATPase_NBD"/>
</dbReference>
<comment type="similarity">
    <text evidence="2">Belongs to the actin family.</text>
</comment>
<gene>
    <name evidence="3" type="ORF">FRACYDRAFT_139663</name>
</gene>
<dbReference type="SMART" id="SM00268">
    <property type="entry name" value="ACTIN"/>
    <property type="match status" value="1"/>
</dbReference>
<name>A0A1E7FWW7_9STRA</name>
<organism evidence="3 4">
    <name type="scientific">Fragilariopsis cylindrus CCMP1102</name>
    <dbReference type="NCBI Taxonomy" id="635003"/>
    <lineage>
        <taxon>Eukaryota</taxon>
        <taxon>Sar</taxon>
        <taxon>Stramenopiles</taxon>
        <taxon>Ochrophyta</taxon>
        <taxon>Bacillariophyta</taxon>
        <taxon>Bacillariophyceae</taxon>
        <taxon>Bacillariophycidae</taxon>
        <taxon>Bacillariales</taxon>
        <taxon>Bacillariaceae</taxon>
        <taxon>Fragilariopsis</taxon>
    </lineage>
</organism>
<evidence type="ECO:0000313" key="4">
    <source>
        <dbReference type="Proteomes" id="UP000095751"/>
    </source>
</evidence>
<evidence type="ECO:0000313" key="3">
    <source>
        <dbReference type="EMBL" id="OEU22648.1"/>
    </source>
</evidence>
<sequence>LLVDNGGDTIKYGWMDNDNPPQSLPNVSARLMHQFTTLVGDELDRVQNPNSLMAQIRSTERGMICNLENQTRVWKRSIVPEKTIPAHSMAIILLLPPHCPRILLDQIFHIWMEDFGVSYIGLGISSVCASYDQTLRTPWKTSCTVDLGWSSTLIVPTFKDKLIEGKKEERRGADDGAEKKKIISTIRRIPLGGRHMINMLKYYMSYRQYNLMDQELLMRDVFERLSYVSMDMEEDLRIARLKPSGRRLYDQQQEEEQVLRLSVERFVIPEVLFRPIDAGLQSDLMGLSYAIVQSIESCPEPYRPSLYRSVYLVGGVTLLPNLMERLQRELRSLVPTEYDLKIFIADSPIDRAWLGAKAFFDQVPYTKWSVSRQEWE</sequence>
<reference evidence="3 4" key="1">
    <citation type="submission" date="2016-09" db="EMBL/GenBank/DDBJ databases">
        <title>Extensive genetic diversity and differential bi-allelic expression allows diatom success in the polar Southern Ocean.</title>
        <authorList>
            <consortium name="DOE Joint Genome Institute"/>
            <person name="Mock T."/>
            <person name="Otillar R.P."/>
            <person name="Strauss J."/>
            <person name="Dupont C."/>
            <person name="Frickenhaus S."/>
            <person name="Maumus F."/>
            <person name="Mcmullan M."/>
            <person name="Sanges R."/>
            <person name="Schmutz J."/>
            <person name="Toseland A."/>
            <person name="Valas R."/>
            <person name="Veluchamy A."/>
            <person name="Ward B.J."/>
            <person name="Allen A."/>
            <person name="Barry K."/>
            <person name="Falciatore A."/>
            <person name="Ferrante M."/>
            <person name="Fortunato A.E."/>
            <person name="Gloeckner G."/>
            <person name="Gruber A."/>
            <person name="Hipkin R."/>
            <person name="Janech M."/>
            <person name="Kroth P."/>
            <person name="Leese F."/>
            <person name="Lindquist E."/>
            <person name="Lyon B.R."/>
            <person name="Martin J."/>
            <person name="Mayer C."/>
            <person name="Parker M."/>
            <person name="Quesneville H."/>
            <person name="Raymond J."/>
            <person name="Uhlig C."/>
            <person name="Valentin K.U."/>
            <person name="Worden A.Z."/>
            <person name="Armbrust E.V."/>
            <person name="Bowler C."/>
            <person name="Green B."/>
            <person name="Moulton V."/>
            <person name="Van Oosterhout C."/>
            <person name="Grigoriev I."/>
        </authorList>
    </citation>
    <scope>NUCLEOTIDE SEQUENCE [LARGE SCALE GENOMIC DNA]</scope>
    <source>
        <strain evidence="3 4">CCMP1102</strain>
    </source>
</reference>
<feature type="non-terminal residue" evidence="3">
    <location>
        <position position="1"/>
    </location>
</feature>
<dbReference type="Gene3D" id="3.90.640.10">
    <property type="entry name" value="Actin, Chain A, domain 4"/>
    <property type="match status" value="1"/>
</dbReference>
<dbReference type="InParanoid" id="A0A1E7FWW7"/>
<dbReference type="Gene3D" id="3.30.420.40">
    <property type="match status" value="4"/>
</dbReference>
<evidence type="ECO:0000256" key="2">
    <source>
        <dbReference type="RuleBase" id="RU000487"/>
    </source>
</evidence>
<dbReference type="SUPFAM" id="SSF53067">
    <property type="entry name" value="Actin-like ATPase domain"/>
    <property type="match status" value="2"/>
</dbReference>
<dbReference type="InterPro" id="IPR004000">
    <property type="entry name" value="Actin"/>
</dbReference>
<dbReference type="KEGG" id="fcy:FRACYDRAFT_139663"/>
<dbReference type="Proteomes" id="UP000095751">
    <property type="component" value="Unassembled WGS sequence"/>
</dbReference>
<dbReference type="AlphaFoldDB" id="A0A1E7FWW7"/>
<dbReference type="OrthoDB" id="6220758at2759"/>
<keyword evidence="4" id="KW-1185">Reference proteome</keyword>